<dbReference type="InterPro" id="IPR045176">
    <property type="entry name" value="Got1"/>
</dbReference>
<proteinExistence type="inferred from homology"/>
<dbReference type="PANTHER" id="PTHR21493">
    <property type="entry name" value="CGI-141-RELATED/LIPASE CONTAINING PROTEIN"/>
    <property type="match status" value="1"/>
</dbReference>
<evidence type="ECO:0000313" key="11">
    <source>
        <dbReference type="Proteomes" id="UP000198406"/>
    </source>
</evidence>
<dbReference type="InterPro" id="IPR007305">
    <property type="entry name" value="Vesicle_transpt_Got1/SFT2"/>
</dbReference>
<dbReference type="GO" id="GO:0005829">
    <property type="term" value="C:cytosol"/>
    <property type="evidence" value="ECO:0007669"/>
    <property type="project" value="GOC"/>
</dbReference>
<dbReference type="OrthoDB" id="204784at2759"/>
<keyword evidence="11" id="KW-1185">Reference proteome</keyword>
<feature type="transmembrane region" description="Helical" evidence="8">
    <location>
        <begin position="216"/>
        <end position="237"/>
    </location>
</feature>
<evidence type="ECO:0008006" key="12">
    <source>
        <dbReference type="Google" id="ProtNLM"/>
    </source>
</evidence>
<feature type="compositionally biased region" description="Basic and acidic residues" evidence="7">
    <location>
        <begin position="258"/>
        <end position="277"/>
    </location>
</feature>
<name>A0A1Z5KF78_FISSO</name>
<dbReference type="InParanoid" id="A0A1Z5KF78"/>
<keyword evidence="2 8" id="KW-0812">Transmembrane</keyword>
<dbReference type="EMBL" id="BDSP01000218">
    <property type="protein sequence ID" value="GAX24953.1"/>
    <property type="molecule type" value="Genomic_DNA"/>
</dbReference>
<gene>
    <name evidence="10" type="ORF">FisN_2Lh229</name>
</gene>
<feature type="region of interest" description="Disordered" evidence="7">
    <location>
        <begin position="234"/>
        <end position="277"/>
    </location>
</feature>
<evidence type="ECO:0000256" key="5">
    <source>
        <dbReference type="ARBA" id="ARBA00023136"/>
    </source>
</evidence>
<dbReference type="Proteomes" id="UP000198406">
    <property type="component" value="Unassembled WGS sequence"/>
</dbReference>
<evidence type="ECO:0000256" key="4">
    <source>
        <dbReference type="ARBA" id="ARBA00023034"/>
    </source>
</evidence>
<dbReference type="GO" id="GO:0042147">
    <property type="term" value="P:retrograde transport, endosome to Golgi"/>
    <property type="evidence" value="ECO:0007669"/>
    <property type="project" value="InterPro"/>
</dbReference>
<comment type="subcellular location">
    <subcellularLocation>
        <location evidence="1">Golgi apparatus membrane</location>
        <topology evidence="1">Multi-pass membrane protein</topology>
    </subcellularLocation>
</comment>
<keyword evidence="9" id="KW-0732">Signal</keyword>
<feature type="chain" id="PRO_5012938815" description="Vesicle transport protein" evidence="9">
    <location>
        <begin position="31"/>
        <end position="277"/>
    </location>
</feature>
<comment type="similarity">
    <text evidence="6">Belongs to the GOT1 family.</text>
</comment>
<sequence length="277" mass="31535">MKKLKVRSHPSFSAQRGLFLSMLVLSSVSARDLKKYGPWNMPSSVVSQGHSFLSECESLAAFFWKVRGGAEQDYYYDDRRGRYYDDDDEQDDYYDDYQKKSSQRRKGPAFLSNMPSVIKNGDRRIGFGLLGSGSIITMLGISLFFNKTLMRLGNLLFIAGVPMTLGPSRTLGYFVKPEKFRATGCLALGIFLVFIGMPVFGIILEAFGILNLFGNLFPFVWAVAKNMPGIGPLLSGGNNRRRREPRRDDYSYEDDYGRDEHPYYGDSRPPSRDNRYY</sequence>
<dbReference type="PANTHER" id="PTHR21493:SF9">
    <property type="entry name" value="GOLGI TRANSPORT PROTEIN 1-RELATED"/>
    <property type="match status" value="1"/>
</dbReference>
<evidence type="ECO:0000256" key="2">
    <source>
        <dbReference type="ARBA" id="ARBA00022692"/>
    </source>
</evidence>
<feature type="transmembrane region" description="Helical" evidence="8">
    <location>
        <begin position="125"/>
        <end position="145"/>
    </location>
</feature>
<accession>A0A1Z5KF78</accession>
<keyword evidence="3 8" id="KW-1133">Transmembrane helix</keyword>
<evidence type="ECO:0000256" key="7">
    <source>
        <dbReference type="SAM" id="MobiDB-lite"/>
    </source>
</evidence>
<evidence type="ECO:0000313" key="10">
    <source>
        <dbReference type="EMBL" id="GAX24953.1"/>
    </source>
</evidence>
<evidence type="ECO:0000256" key="1">
    <source>
        <dbReference type="ARBA" id="ARBA00004653"/>
    </source>
</evidence>
<evidence type="ECO:0000256" key="8">
    <source>
        <dbReference type="SAM" id="Phobius"/>
    </source>
</evidence>
<feature type="transmembrane region" description="Helical" evidence="8">
    <location>
        <begin position="186"/>
        <end position="210"/>
    </location>
</feature>
<comment type="caution">
    <text evidence="10">The sequence shown here is derived from an EMBL/GenBank/DDBJ whole genome shotgun (WGS) entry which is preliminary data.</text>
</comment>
<dbReference type="GO" id="GO:0006888">
    <property type="term" value="P:endoplasmic reticulum to Golgi vesicle-mediated transport"/>
    <property type="evidence" value="ECO:0007669"/>
    <property type="project" value="InterPro"/>
</dbReference>
<dbReference type="GO" id="GO:0000139">
    <property type="term" value="C:Golgi membrane"/>
    <property type="evidence" value="ECO:0007669"/>
    <property type="project" value="UniProtKB-SubCell"/>
</dbReference>
<reference evidence="10 11" key="1">
    <citation type="journal article" date="2015" name="Plant Cell">
        <title>Oil accumulation by the oleaginous diatom Fistulifera solaris as revealed by the genome and transcriptome.</title>
        <authorList>
            <person name="Tanaka T."/>
            <person name="Maeda Y."/>
            <person name="Veluchamy A."/>
            <person name="Tanaka M."/>
            <person name="Abida H."/>
            <person name="Marechal E."/>
            <person name="Bowler C."/>
            <person name="Muto M."/>
            <person name="Sunaga Y."/>
            <person name="Tanaka M."/>
            <person name="Yoshino T."/>
            <person name="Taniguchi T."/>
            <person name="Fukuda Y."/>
            <person name="Nemoto M."/>
            <person name="Matsumoto M."/>
            <person name="Wong P.S."/>
            <person name="Aburatani S."/>
            <person name="Fujibuchi W."/>
        </authorList>
    </citation>
    <scope>NUCLEOTIDE SEQUENCE [LARGE SCALE GENOMIC DNA]</scope>
    <source>
        <strain evidence="10 11">JPCC DA0580</strain>
    </source>
</reference>
<keyword evidence="4" id="KW-0333">Golgi apparatus</keyword>
<evidence type="ECO:0000256" key="9">
    <source>
        <dbReference type="SAM" id="SignalP"/>
    </source>
</evidence>
<evidence type="ECO:0000256" key="6">
    <source>
        <dbReference type="ARBA" id="ARBA00025799"/>
    </source>
</evidence>
<feature type="signal peptide" evidence="9">
    <location>
        <begin position="1"/>
        <end position="30"/>
    </location>
</feature>
<dbReference type="AlphaFoldDB" id="A0A1Z5KF78"/>
<organism evidence="10 11">
    <name type="scientific">Fistulifera solaris</name>
    <name type="common">Oleaginous diatom</name>
    <dbReference type="NCBI Taxonomy" id="1519565"/>
    <lineage>
        <taxon>Eukaryota</taxon>
        <taxon>Sar</taxon>
        <taxon>Stramenopiles</taxon>
        <taxon>Ochrophyta</taxon>
        <taxon>Bacillariophyta</taxon>
        <taxon>Bacillariophyceae</taxon>
        <taxon>Bacillariophycidae</taxon>
        <taxon>Naviculales</taxon>
        <taxon>Naviculaceae</taxon>
        <taxon>Fistulifera</taxon>
    </lineage>
</organism>
<keyword evidence="5 8" id="KW-0472">Membrane</keyword>
<dbReference type="Pfam" id="PF04178">
    <property type="entry name" value="Got1"/>
    <property type="match status" value="1"/>
</dbReference>
<protein>
    <recommendedName>
        <fullName evidence="12">Vesicle transport protein</fullName>
    </recommendedName>
</protein>
<evidence type="ECO:0000256" key="3">
    <source>
        <dbReference type="ARBA" id="ARBA00022989"/>
    </source>
</evidence>